<protein>
    <recommendedName>
        <fullName evidence="4">PE-PGRS family protein</fullName>
    </recommendedName>
</protein>
<sequence>MSHEISLFELEDQRVEFLPARTVLTMFAFGGPRADWGGETNNAHAGDGGNGGGHGGGHGGGEGGRGGMGGQFGHGGNGGHGGNFGHGGTGWGGNGIGGPGGDAFAGSKW</sequence>
<accession>A0ABP3PA66</accession>
<feature type="compositionally biased region" description="Gly residues" evidence="1">
    <location>
        <begin position="46"/>
        <end position="103"/>
    </location>
</feature>
<proteinExistence type="predicted"/>
<organism evidence="2 3">
    <name type="scientific">Saccharopolyspora erythraea</name>
    <name type="common">Streptomyces erythraeus</name>
    <dbReference type="NCBI Taxonomy" id="1836"/>
    <lineage>
        <taxon>Bacteria</taxon>
        <taxon>Bacillati</taxon>
        <taxon>Actinomycetota</taxon>
        <taxon>Actinomycetes</taxon>
        <taxon>Pseudonocardiales</taxon>
        <taxon>Pseudonocardiaceae</taxon>
        <taxon>Saccharopolyspora</taxon>
    </lineage>
</organism>
<keyword evidence="3" id="KW-1185">Reference proteome</keyword>
<dbReference type="Proteomes" id="UP001500729">
    <property type="component" value="Unassembled WGS sequence"/>
</dbReference>
<gene>
    <name evidence="2" type="ORF">GCM10009533_66070</name>
</gene>
<name>A0ABP3PA66_SACER</name>
<dbReference type="EMBL" id="BAAAGS010000082">
    <property type="protein sequence ID" value="GAA0559612.1"/>
    <property type="molecule type" value="Genomic_DNA"/>
</dbReference>
<feature type="region of interest" description="Disordered" evidence="1">
    <location>
        <begin position="35"/>
        <end position="109"/>
    </location>
</feature>
<evidence type="ECO:0000313" key="2">
    <source>
        <dbReference type="EMBL" id="GAA0559612.1"/>
    </source>
</evidence>
<evidence type="ECO:0000256" key="1">
    <source>
        <dbReference type="SAM" id="MobiDB-lite"/>
    </source>
</evidence>
<reference evidence="3" key="1">
    <citation type="journal article" date="2019" name="Int. J. Syst. Evol. Microbiol.">
        <title>The Global Catalogue of Microorganisms (GCM) 10K type strain sequencing project: providing services to taxonomists for standard genome sequencing and annotation.</title>
        <authorList>
            <consortium name="The Broad Institute Genomics Platform"/>
            <consortium name="The Broad Institute Genome Sequencing Center for Infectious Disease"/>
            <person name="Wu L."/>
            <person name="Ma J."/>
        </authorList>
    </citation>
    <scope>NUCLEOTIDE SEQUENCE [LARGE SCALE GENOMIC DNA]</scope>
    <source>
        <strain evidence="3">JCM 10303</strain>
    </source>
</reference>
<evidence type="ECO:0008006" key="4">
    <source>
        <dbReference type="Google" id="ProtNLM"/>
    </source>
</evidence>
<comment type="caution">
    <text evidence="2">The sequence shown here is derived from an EMBL/GenBank/DDBJ whole genome shotgun (WGS) entry which is preliminary data.</text>
</comment>
<evidence type="ECO:0000313" key="3">
    <source>
        <dbReference type="Proteomes" id="UP001500729"/>
    </source>
</evidence>